<proteinExistence type="predicted"/>
<dbReference type="RefSeq" id="WP_025347110.1">
    <property type="nucleotide sequence ID" value="NZ_CP006850.1"/>
</dbReference>
<dbReference type="PANTHER" id="PTHR38050:SF2">
    <property type="entry name" value="FERULOYL ESTERASE C-RELATED"/>
    <property type="match status" value="1"/>
</dbReference>
<keyword evidence="2" id="KW-0964">Secreted</keyword>
<feature type="region of interest" description="Disordered" evidence="8">
    <location>
        <begin position="228"/>
        <end position="255"/>
    </location>
</feature>
<evidence type="ECO:0000256" key="2">
    <source>
        <dbReference type="ARBA" id="ARBA00022525"/>
    </source>
</evidence>
<dbReference type="PATRIC" id="fig|1415166.3.peg.788"/>
<dbReference type="Gene3D" id="3.40.50.1820">
    <property type="entry name" value="alpha/beta hydrolase"/>
    <property type="match status" value="1"/>
</dbReference>
<dbReference type="eggNOG" id="COG3509">
    <property type="taxonomic scope" value="Bacteria"/>
</dbReference>
<dbReference type="GO" id="GO:0005576">
    <property type="term" value="C:extracellular region"/>
    <property type="evidence" value="ECO:0007669"/>
    <property type="project" value="UniProtKB-SubCell"/>
</dbReference>
<keyword evidence="6" id="KW-0119">Carbohydrate metabolism</keyword>
<feature type="chain" id="PRO_5004872110" evidence="9">
    <location>
        <begin position="38"/>
        <end position="342"/>
    </location>
</feature>
<evidence type="ECO:0000313" key="11">
    <source>
        <dbReference type="Proteomes" id="UP000019150"/>
    </source>
</evidence>
<dbReference type="HOGENOM" id="CLU_027551_4_1_11"/>
<evidence type="ECO:0000256" key="4">
    <source>
        <dbReference type="ARBA" id="ARBA00022729"/>
    </source>
</evidence>
<dbReference type="InterPro" id="IPR029058">
    <property type="entry name" value="AB_hydrolase_fold"/>
</dbReference>
<dbReference type="GO" id="GO:0030600">
    <property type="term" value="F:feruloyl esterase activity"/>
    <property type="evidence" value="ECO:0007669"/>
    <property type="project" value="InterPro"/>
</dbReference>
<dbReference type="Proteomes" id="UP000019150">
    <property type="component" value="Chromosome"/>
</dbReference>
<comment type="subcellular location">
    <subcellularLocation>
        <location evidence="1">Secreted</location>
    </subcellularLocation>
</comment>
<evidence type="ECO:0000256" key="6">
    <source>
        <dbReference type="ARBA" id="ARBA00023277"/>
    </source>
</evidence>
<evidence type="ECO:0000256" key="3">
    <source>
        <dbReference type="ARBA" id="ARBA00022651"/>
    </source>
</evidence>
<sequence length="342" mass="35122">MIGSASTAARRALGRVAGTTALAMAVVGALTTAVASAQPDAPAPSPGCGIAQQRPGPLGQFATTQRSGHYILDVPAATDGPTPLVMDLHGYLEPAEIERMSSGLGDFGSTHGFATITPALDEPGLPRWDFGPGSADVDYLSNLLTHVESTLCVDQRRVYVAGLSMGAFTTSSLACQLSDRIAAVAPVAGLQDFSWCRPARPVPVIAFHGTADPIVAYSGGSGPNARFLPSPDGSGSVTGEHGGPAVNGPGPQSVPATAEAWARRNGCAGPPSQQPVTADVDLTTYSCPANGEVDLYSVRDGGHTWPGSPLPMPTPLTGTTTTTIDANQLIWDFFRTHPMPKA</sequence>
<dbReference type="KEGG" id="nno:NONO_c07780"/>
<dbReference type="AlphaFoldDB" id="W5TEB8"/>
<dbReference type="GO" id="GO:0045493">
    <property type="term" value="P:xylan catabolic process"/>
    <property type="evidence" value="ECO:0007669"/>
    <property type="project" value="UniProtKB-KW"/>
</dbReference>
<keyword evidence="5 10" id="KW-0378">Hydrolase</keyword>
<keyword evidence="7" id="KW-0624">Polysaccharide degradation</keyword>
<name>W5TEB8_9NOCA</name>
<evidence type="ECO:0000256" key="1">
    <source>
        <dbReference type="ARBA" id="ARBA00004613"/>
    </source>
</evidence>
<evidence type="ECO:0000313" key="10">
    <source>
        <dbReference type="EMBL" id="AHH15586.1"/>
    </source>
</evidence>
<keyword evidence="11" id="KW-1185">Reference proteome</keyword>
<dbReference type="OrthoDB" id="9767239at2"/>
<accession>W5TEB8</accession>
<feature type="signal peptide" evidence="9">
    <location>
        <begin position="1"/>
        <end position="37"/>
    </location>
</feature>
<evidence type="ECO:0000256" key="9">
    <source>
        <dbReference type="SAM" id="SignalP"/>
    </source>
</evidence>
<reference evidence="10 11" key="1">
    <citation type="journal article" date="2014" name="Appl. Environ. Microbiol.">
        <title>Insights into the Microbial Degradation of Rubber and Gutta-Percha by Analysis of the Complete Genome of Nocardia nova SH22a.</title>
        <authorList>
            <person name="Luo Q."/>
            <person name="Hiessl S."/>
            <person name="Poehlein A."/>
            <person name="Daniel R."/>
            <person name="Steinbuchel A."/>
        </authorList>
    </citation>
    <scope>NUCLEOTIDE SEQUENCE [LARGE SCALE GENOMIC DNA]</scope>
    <source>
        <strain evidence="10">SH22a</strain>
    </source>
</reference>
<organism evidence="10 11">
    <name type="scientific">Nocardia nova SH22a</name>
    <dbReference type="NCBI Taxonomy" id="1415166"/>
    <lineage>
        <taxon>Bacteria</taxon>
        <taxon>Bacillati</taxon>
        <taxon>Actinomycetota</taxon>
        <taxon>Actinomycetes</taxon>
        <taxon>Mycobacteriales</taxon>
        <taxon>Nocardiaceae</taxon>
        <taxon>Nocardia</taxon>
    </lineage>
</organism>
<keyword evidence="3" id="KW-0858">Xylan degradation</keyword>
<gene>
    <name evidence="10" type="ORF">NONO_c07780</name>
</gene>
<dbReference type="InterPro" id="IPR043595">
    <property type="entry name" value="FaeB/C/D"/>
</dbReference>
<evidence type="ECO:0000256" key="8">
    <source>
        <dbReference type="SAM" id="MobiDB-lite"/>
    </source>
</evidence>
<dbReference type="EMBL" id="CP006850">
    <property type="protein sequence ID" value="AHH15586.1"/>
    <property type="molecule type" value="Genomic_DNA"/>
</dbReference>
<dbReference type="STRING" id="1415166.NONO_c07780"/>
<keyword evidence="4 9" id="KW-0732">Signal</keyword>
<evidence type="ECO:0000256" key="7">
    <source>
        <dbReference type="ARBA" id="ARBA00023326"/>
    </source>
</evidence>
<evidence type="ECO:0000256" key="5">
    <source>
        <dbReference type="ARBA" id="ARBA00022801"/>
    </source>
</evidence>
<protein>
    <submittedName>
        <fullName evidence="10">Alpha/beta hydrolase family protein</fullName>
    </submittedName>
</protein>
<dbReference type="SUPFAM" id="SSF53474">
    <property type="entry name" value="alpha/beta-Hydrolases"/>
    <property type="match status" value="1"/>
</dbReference>
<dbReference type="PANTHER" id="PTHR38050">
    <property type="match status" value="1"/>
</dbReference>